<proteinExistence type="predicted"/>
<feature type="region of interest" description="Disordered" evidence="1">
    <location>
        <begin position="538"/>
        <end position="569"/>
    </location>
</feature>
<feature type="domain" description="Carboxylesterase type B" evidence="3">
    <location>
        <begin position="243"/>
        <end position="584"/>
    </location>
</feature>
<sequence length="602" mass="62786" precursor="true">MGPVRIRSMTSGVVSLLFVVALCLTVTSCSADSTHDDREQDGGGSTRTSPTVVSVTGGTVRGAHTALGTSFYGIPYAAPPVGDQRWRSPQPVVPWPGIRNATKKAHPCLQGSPDDGGLGEQSDEDCLFVNVHVPATETNGGTDGGPTGSPGPNGDIGGEAGNDRAGDGRLPVMFWIHGGGFVGGSANEYDGSLLAAAGRVIVVSVEYRLGILGYLALPSLNAEGGQSGNSQSENGRPQPGDSGTYAVQDITAALRWVRDNIAAFHGDPGNVTVFGESAGAISTCALLASPPAAGLFHRAIVQSGPCSWPFLAMPDAERTGTDAARRLGCADPARAAACMRALPARDVLAAADQQTDILNPFPWAPVTGGRTLPAPLSTAIATGTFAKVPVIIGTVKDEGRIFTEPWSDRAGRLTDQQVNEILDQHFHDRIGAVLRDYPPGSAPPTERLARVITDALFTCPSVTSASMLTRAGVSVFSYEFDLPGSAPYVPDTLPGASHGWELGYLIPDADRQWPGKAHRELSATMITYWTRFAATGNPNTPPAGAADGRNGVGAAGRTLPTTSPPTWPVRTTEQAQTLTITPGDIHPISTLADDHHCATWQR</sequence>
<feature type="compositionally biased region" description="Low complexity" evidence="1">
    <location>
        <begin position="46"/>
        <end position="55"/>
    </location>
</feature>
<evidence type="ECO:0000259" key="3">
    <source>
        <dbReference type="Pfam" id="PF00135"/>
    </source>
</evidence>
<dbReference type="Gene3D" id="3.40.50.1820">
    <property type="entry name" value="alpha/beta hydrolase"/>
    <property type="match status" value="1"/>
</dbReference>
<protein>
    <submittedName>
        <fullName evidence="4">Carboxylesterase type B</fullName>
    </submittedName>
</protein>
<dbReference type="ESTHER" id="fradg-f8b3p9">
    <property type="family name" value="Carb_B_Bacteria"/>
</dbReference>
<dbReference type="EMBL" id="CP002801">
    <property type="protein sequence ID" value="AEH07890.1"/>
    <property type="molecule type" value="Genomic_DNA"/>
</dbReference>
<accession>F8B3P9</accession>
<dbReference type="InterPro" id="IPR050309">
    <property type="entry name" value="Type-B_Carboxylest/Lipase"/>
</dbReference>
<dbReference type="SUPFAM" id="SSF53474">
    <property type="entry name" value="alpha/beta-Hydrolases"/>
    <property type="match status" value="1"/>
</dbReference>
<dbReference type="Pfam" id="PF00135">
    <property type="entry name" value="COesterase"/>
    <property type="match status" value="2"/>
</dbReference>
<keyword evidence="5" id="KW-1185">Reference proteome</keyword>
<dbReference type="Proteomes" id="UP000001549">
    <property type="component" value="Chromosome"/>
</dbReference>
<dbReference type="HOGENOM" id="CLU_006586_16_4_11"/>
<dbReference type="eggNOG" id="COG2272">
    <property type="taxonomic scope" value="Bacteria"/>
</dbReference>
<feature type="chain" id="PRO_5003374074" evidence="2">
    <location>
        <begin position="32"/>
        <end position="602"/>
    </location>
</feature>
<dbReference type="STRING" id="656024.FsymDg_0321"/>
<feature type="region of interest" description="Disordered" evidence="1">
    <location>
        <begin position="223"/>
        <end position="244"/>
    </location>
</feature>
<organism evidence="4 5">
    <name type="scientific">Candidatus Protofrankia datiscae</name>
    <dbReference type="NCBI Taxonomy" id="2716812"/>
    <lineage>
        <taxon>Bacteria</taxon>
        <taxon>Bacillati</taxon>
        <taxon>Actinomycetota</taxon>
        <taxon>Actinomycetes</taxon>
        <taxon>Frankiales</taxon>
        <taxon>Frankiaceae</taxon>
        <taxon>Protofrankia</taxon>
    </lineage>
</organism>
<dbReference type="PANTHER" id="PTHR11559">
    <property type="entry name" value="CARBOXYLESTERASE"/>
    <property type="match status" value="1"/>
</dbReference>
<dbReference type="KEGG" id="fsy:FsymDg_0321"/>
<dbReference type="AlphaFoldDB" id="F8B3P9"/>
<evidence type="ECO:0000313" key="5">
    <source>
        <dbReference type="Proteomes" id="UP000001549"/>
    </source>
</evidence>
<dbReference type="InterPro" id="IPR029058">
    <property type="entry name" value="AB_hydrolase_fold"/>
</dbReference>
<evidence type="ECO:0000256" key="2">
    <source>
        <dbReference type="SAM" id="SignalP"/>
    </source>
</evidence>
<feature type="domain" description="Carboxylesterase type B" evidence="3">
    <location>
        <begin position="50"/>
        <end position="224"/>
    </location>
</feature>
<feature type="region of interest" description="Disordered" evidence="1">
    <location>
        <begin position="135"/>
        <end position="164"/>
    </location>
</feature>
<name>F8B3P9_9ACTN</name>
<keyword evidence="2" id="KW-0732">Signal</keyword>
<dbReference type="InterPro" id="IPR002018">
    <property type="entry name" value="CarbesteraseB"/>
</dbReference>
<feature type="region of interest" description="Disordered" evidence="1">
    <location>
        <begin position="32"/>
        <end position="55"/>
    </location>
</feature>
<reference evidence="4 5" key="1">
    <citation type="submission" date="2011-05" db="EMBL/GenBank/DDBJ databases">
        <title>Complete sequence of chromosome of Frankia symbiont of Datisca glomerata.</title>
        <authorList>
            <consortium name="US DOE Joint Genome Institute"/>
            <person name="Lucas S."/>
            <person name="Han J."/>
            <person name="Lapidus A."/>
            <person name="Cheng J.-F."/>
            <person name="Goodwin L."/>
            <person name="Pitluck S."/>
            <person name="Peters L."/>
            <person name="Mikhailova N."/>
            <person name="Chertkov O."/>
            <person name="Teshima H."/>
            <person name="Han C."/>
            <person name="Tapia R."/>
            <person name="Land M."/>
            <person name="Hauser L."/>
            <person name="Kyrpides N."/>
            <person name="Ivanova N."/>
            <person name="Pagani I."/>
            <person name="Berry A."/>
            <person name="Pawlowski K."/>
            <person name="Persson T."/>
            <person name="Vanden Heuvel B."/>
            <person name="Benson D."/>
            <person name="Woyke T."/>
        </authorList>
    </citation>
    <scope>NUCLEOTIDE SEQUENCE [LARGE SCALE GENOMIC DNA]</scope>
    <source>
        <strain evidence="5">4085684</strain>
    </source>
</reference>
<dbReference type="RefSeq" id="WP_013871885.1">
    <property type="nucleotide sequence ID" value="NC_015656.1"/>
</dbReference>
<gene>
    <name evidence="4" type="ordered locus">FsymDg_0321</name>
</gene>
<dbReference type="PROSITE" id="PS51257">
    <property type="entry name" value="PROKAR_LIPOPROTEIN"/>
    <property type="match status" value="1"/>
</dbReference>
<evidence type="ECO:0000256" key="1">
    <source>
        <dbReference type="SAM" id="MobiDB-lite"/>
    </source>
</evidence>
<evidence type="ECO:0000313" key="4">
    <source>
        <dbReference type="EMBL" id="AEH07890.1"/>
    </source>
</evidence>
<feature type="signal peptide" evidence="2">
    <location>
        <begin position="1"/>
        <end position="31"/>
    </location>
</feature>